<protein>
    <submittedName>
        <fullName evidence="2">Uncharacterized protein</fullName>
    </submittedName>
</protein>
<feature type="transmembrane region" description="Helical" evidence="1">
    <location>
        <begin position="157"/>
        <end position="190"/>
    </location>
</feature>
<reference evidence="2 3" key="1">
    <citation type="submission" date="2019-02" db="EMBL/GenBank/DDBJ databases">
        <title>Deep-cultivation of Planctomycetes and their phenomic and genomic characterization uncovers novel biology.</title>
        <authorList>
            <person name="Wiegand S."/>
            <person name="Jogler M."/>
            <person name="Boedeker C."/>
            <person name="Pinto D."/>
            <person name="Vollmers J."/>
            <person name="Rivas-Marin E."/>
            <person name="Kohn T."/>
            <person name="Peeters S.H."/>
            <person name="Heuer A."/>
            <person name="Rast P."/>
            <person name="Oberbeckmann S."/>
            <person name="Bunk B."/>
            <person name="Jeske O."/>
            <person name="Meyerdierks A."/>
            <person name="Storesund J.E."/>
            <person name="Kallscheuer N."/>
            <person name="Luecker S."/>
            <person name="Lage O.M."/>
            <person name="Pohl T."/>
            <person name="Merkel B.J."/>
            <person name="Hornburger P."/>
            <person name="Mueller R.-W."/>
            <person name="Bruemmer F."/>
            <person name="Labrenz M."/>
            <person name="Spormann A.M."/>
            <person name="Op den Camp H."/>
            <person name="Overmann J."/>
            <person name="Amann R."/>
            <person name="Jetten M.S.M."/>
            <person name="Mascher T."/>
            <person name="Medema M.H."/>
            <person name="Devos D.P."/>
            <person name="Kaster A.-K."/>
            <person name="Ovreas L."/>
            <person name="Rohde M."/>
            <person name="Galperin M.Y."/>
            <person name="Jogler C."/>
        </authorList>
    </citation>
    <scope>NUCLEOTIDE SEQUENCE [LARGE SCALE GENOMIC DNA]</scope>
    <source>
        <strain evidence="2 3">Pan181</strain>
    </source>
</reference>
<dbReference type="KEGG" id="amuc:Pan181_16780"/>
<dbReference type="EMBL" id="CP036278">
    <property type="protein sequence ID" value="QDU55489.1"/>
    <property type="molecule type" value="Genomic_DNA"/>
</dbReference>
<feature type="transmembrane region" description="Helical" evidence="1">
    <location>
        <begin position="320"/>
        <end position="342"/>
    </location>
</feature>
<keyword evidence="3" id="KW-1185">Reference proteome</keyword>
<evidence type="ECO:0000313" key="2">
    <source>
        <dbReference type="EMBL" id="QDU55489.1"/>
    </source>
</evidence>
<feature type="transmembrane region" description="Helical" evidence="1">
    <location>
        <begin position="131"/>
        <end position="151"/>
    </location>
</feature>
<feature type="transmembrane region" description="Helical" evidence="1">
    <location>
        <begin position="99"/>
        <end position="119"/>
    </location>
</feature>
<proteinExistence type="predicted"/>
<gene>
    <name evidence="2" type="ORF">Pan181_16780</name>
</gene>
<organism evidence="2 3">
    <name type="scientific">Aeoliella mucimassa</name>
    <dbReference type="NCBI Taxonomy" id="2527972"/>
    <lineage>
        <taxon>Bacteria</taxon>
        <taxon>Pseudomonadati</taxon>
        <taxon>Planctomycetota</taxon>
        <taxon>Planctomycetia</taxon>
        <taxon>Pirellulales</taxon>
        <taxon>Lacipirellulaceae</taxon>
        <taxon>Aeoliella</taxon>
    </lineage>
</organism>
<dbReference type="Proteomes" id="UP000315750">
    <property type="component" value="Chromosome"/>
</dbReference>
<name>A0A518AL87_9BACT</name>
<keyword evidence="1" id="KW-0472">Membrane</keyword>
<dbReference type="AlphaFoldDB" id="A0A518AL87"/>
<keyword evidence="1" id="KW-0812">Transmembrane</keyword>
<evidence type="ECO:0000313" key="3">
    <source>
        <dbReference type="Proteomes" id="UP000315750"/>
    </source>
</evidence>
<accession>A0A518AL87</accession>
<sequence>MKLSGTLRQTLRYKYVMTTLVSTVVLFSIFAAAFGLIATTAIPAWHLTIPIFFILCTLCFAYGVIRVTMNHPLFDNDYFQWLSNTPWTPKHPLPKGSPLPVPTDAMVVAILSLLGAILVPTFEHPSWLPLLVPFVAYCGGLATTCSLANWLTDEQTWVYLTLVSVFLLLVLPVPAVALLIVPVLAASIACWGTWQSLQRFPWGKNPGNQATKLQESNDHVMIGWPYHTLMLNPSIEIVTNCRRALLESGIMATLAWATIARIPTEDLRDDTIGISTTLTIASIFATLGWIASYSPGLCDHLCFGYRWANRRWLLWRHDSILLVPLLVLTVTLLLPWLLIIEIGVPRDLGFAVTTGIAWFLFRGVGTSARELQLTGLHSKFGNLVGRQDFMSVEGDQSPSAHRTRRRS</sequence>
<feature type="transmembrane region" description="Helical" evidence="1">
    <location>
        <begin position="15"/>
        <end position="37"/>
    </location>
</feature>
<feature type="transmembrane region" description="Helical" evidence="1">
    <location>
        <begin position="44"/>
        <end position="65"/>
    </location>
</feature>
<evidence type="ECO:0000256" key="1">
    <source>
        <dbReference type="SAM" id="Phobius"/>
    </source>
</evidence>
<keyword evidence="1" id="KW-1133">Transmembrane helix</keyword>